<dbReference type="PANTHER" id="PTHR30266:SF2">
    <property type="entry name" value="LARGE-CONDUCTANCE MECHANOSENSITIVE CHANNEL"/>
    <property type="match status" value="1"/>
</dbReference>
<evidence type="ECO:0000256" key="5">
    <source>
        <dbReference type="SAM" id="Phobius"/>
    </source>
</evidence>
<sequence length="100" mass="10493">MKGFINFIREQGVVGLAVGFILGGAVSKVVSALVSDILNPLLGIILGAAGELKTASINIGSAKILYGDFISVIVDFLIIALVVYYGVKTLKLDQLDKPKS</sequence>
<dbReference type="GO" id="GO:0008381">
    <property type="term" value="F:mechanosensitive monoatomic ion channel activity"/>
    <property type="evidence" value="ECO:0007669"/>
    <property type="project" value="TreeGrafter"/>
</dbReference>
<dbReference type="Pfam" id="PF01741">
    <property type="entry name" value="MscL"/>
    <property type="match status" value="1"/>
</dbReference>
<dbReference type="Proteomes" id="UP000178570">
    <property type="component" value="Unassembled WGS sequence"/>
</dbReference>
<evidence type="ECO:0000256" key="4">
    <source>
        <dbReference type="ARBA" id="ARBA00023136"/>
    </source>
</evidence>
<evidence type="ECO:0000256" key="3">
    <source>
        <dbReference type="ARBA" id="ARBA00022989"/>
    </source>
</evidence>
<organism evidence="6 7">
    <name type="scientific">Candidatus Brennerbacteria bacterium RIFOXYD1_FULL_41_16</name>
    <dbReference type="NCBI Taxonomy" id="1797529"/>
    <lineage>
        <taxon>Bacteria</taxon>
        <taxon>Candidatus Brenneribacteriota</taxon>
    </lineage>
</organism>
<proteinExistence type="predicted"/>
<protein>
    <recommendedName>
        <fullName evidence="8">Mechanosensitive ion channel protein MscL</fullName>
    </recommendedName>
</protein>
<evidence type="ECO:0000256" key="1">
    <source>
        <dbReference type="ARBA" id="ARBA00004141"/>
    </source>
</evidence>
<dbReference type="PANTHER" id="PTHR30266">
    <property type="entry name" value="MECHANOSENSITIVE CHANNEL MSCL"/>
    <property type="match status" value="1"/>
</dbReference>
<dbReference type="AlphaFoldDB" id="A0A1G1XLU6"/>
<keyword evidence="2 5" id="KW-0812">Transmembrane</keyword>
<dbReference type="InterPro" id="IPR037673">
    <property type="entry name" value="MSC/AndL"/>
</dbReference>
<dbReference type="InterPro" id="IPR036019">
    <property type="entry name" value="MscL_channel"/>
</dbReference>
<name>A0A1G1XLU6_9BACT</name>
<feature type="transmembrane region" description="Helical" evidence="5">
    <location>
        <begin position="12"/>
        <end position="34"/>
    </location>
</feature>
<reference evidence="6 7" key="1">
    <citation type="journal article" date="2016" name="Nat. Commun.">
        <title>Thousands of microbial genomes shed light on interconnected biogeochemical processes in an aquifer system.</title>
        <authorList>
            <person name="Anantharaman K."/>
            <person name="Brown C.T."/>
            <person name="Hug L.A."/>
            <person name="Sharon I."/>
            <person name="Castelle C.J."/>
            <person name="Probst A.J."/>
            <person name="Thomas B.C."/>
            <person name="Singh A."/>
            <person name="Wilkins M.J."/>
            <person name="Karaoz U."/>
            <person name="Brodie E.L."/>
            <person name="Williams K.H."/>
            <person name="Hubbard S.S."/>
            <person name="Banfield J.F."/>
        </authorList>
    </citation>
    <scope>NUCLEOTIDE SEQUENCE [LARGE SCALE GENOMIC DNA]</scope>
</reference>
<gene>
    <name evidence="6" type="ORF">A2570_01755</name>
</gene>
<evidence type="ECO:0000313" key="7">
    <source>
        <dbReference type="Proteomes" id="UP000178570"/>
    </source>
</evidence>
<evidence type="ECO:0000256" key="2">
    <source>
        <dbReference type="ARBA" id="ARBA00022692"/>
    </source>
</evidence>
<keyword evidence="4 5" id="KW-0472">Membrane</keyword>
<evidence type="ECO:0000313" key="6">
    <source>
        <dbReference type="EMBL" id="OGY41009.1"/>
    </source>
</evidence>
<dbReference type="Gene3D" id="1.10.1200.120">
    <property type="entry name" value="Large-conductance mechanosensitive channel, MscL, domain 1"/>
    <property type="match status" value="1"/>
</dbReference>
<dbReference type="SUPFAM" id="SSF81330">
    <property type="entry name" value="Gated mechanosensitive channel"/>
    <property type="match status" value="1"/>
</dbReference>
<keyword evidence="3 5" id="KW-1133">Transmembrane helix</keyword>
<dbReference type="GO" id="GO:0016020">
    <property type="term" value="C:membrane"/>
    <property type="evidence" value="ECO:0007669"/>
    <property type="project" value="UniProtKB-SubCell"/>
</dbReference>
<dbReference type="STRING" id="1797529.A2570_01755"/>
<dbReference type="EMBL" id="MHHY01000002">
    <property type="protein sequence ID" value="OGY41009.1"/>
    <property type="molecule type" value="Genomic_DNA"/>
</dbReference>
<comment type="subcellular location">
    <subcellularLocation>
        <location evidence="1">Membrane</location>
        <topology evidence="1">Multi-pass membrane protein</topology>
    </subcellularLocation>
</comment>
<accession>A0A1G1XLU6</accession>
<evidence type="ECO:0008006" key="8">
    <source>
        <dbReference type="Google" id="ProtNLM"/>
    </source>
</evidence>
<comment type="caution">
    <text evidence="6">The sequence shown here is derived from an EMBL/GenBank/DDBJ whole genome shotgun (WGS) entry which is preliminary data.</text>
</comment>
<feature type="transmembrane region" description="Helical" evidence="5">
    <location>
        <begin position="64"/>
        <end position="87"/>
    </location>
</feature>